<evidence type="ECO:0000313" key="5">
    <source>
        <dbReference type="EMBL" id="PLB53972.1"/>
    </source>
</evidence>
<dbReference type="STRING" id="1392250.A0A2I2GM61"/>
<dbReference type="RefSeq" id="XP_024709274.1">
    <property type="nucleotide sequence ID" value="XM_024853876.1"/>
</dbReference>
<dbReference type="InterPro" id="IPR002048">
    <property type="entry name" value="EF_hand_dom"/>
</dbReference>
<dbReference type="OrthoDB" id="26525at2759"/>
<dbReference type="GO" id="GO:0016460">
    <property type="term" value="C:myosin II complex"/>
    <property type="evidence" value="ECO:0007669"/>
    <property type="project" value="TreeGrafter"/>
</dbReference>
<dbReference type="EMBL" id="MSFO01000001">
    <property type="protein sequence ID" value="PLB53972.1"/>
    <property type="molecule type" value="Genomic_DNA"/>
</dbReference>
<dbReference type="PROSITE" id="PS00018">
    <property type="entry name" value="EF_HAND_1"/>
    <property type="match status" value="4"/>
</dbReference>
<dbReference type="CDD" id="cd00051">
    <property type="entry name" value="EFh"/>
    <property type="match status" value="2"/>
</dbReference>
<dbReference type="GeneID" id="36561574"/>
<dbReference type="PANTHER" id="PTHR23048">
    <property type="entry name" value="MYOSIN LIGHT CHAIN 1, 3"/>
    <property type="match status" value="1"/>
</dbReference>
<proteinExistence type="predicted"/>
<keyword evidence="2" id="KW-0677">Repeat</keyword>
<evidence type="ECO:0000259" key="4">
    <source>
        <dbReference type="PROSITE" id="PS50222"/>
    </source>
</evidence>
<dbReference type="Proteomes" id="UP000234275">
    <property type="component" value="Unassembled WGS sequence"/>
</dbReference>
<dbReference type="InterPro" id="IPR018247">
    <property type="entry name" value="EF_Hand_1_Ca_BS"/>
</dbReference>
<comment type="caution">
    <text evidence="5">The sequence shown here is derived from an EMBL/GenBank/DDBJ whole genome shotgun (WGS) entry which is preliminary data.</text>
</comment>
<organism evidence="5 6">
    <name type="scientific">Aspergillus steynii IBT 23096</name>
    <dbReference type="NCBI Taxonomy" id="1392250"/>
    <lineage>
        <taxon>Eukaryota</taxon>
        <taxon>Fungi</taxon>
        <taxon>Dikarya</taxon>
        <taxon>Ascomycota</taxon>
        <taxon>Pezizomycotina</taxon>
        <taxon>Eurotiomycetes</taxon>
        <taxon>Eurotiomycetidae</taxon>
        <taxon>Eurotiales</taxon>
        <taxon>Aspergillaceae</taxon>
        <taxon>Aspergillus</taxon>
        <taxon>Aspergillus subgen. Circumdati</taxon>
    </lineage>
</organism>
<gene>
    <name evidence="5" type="ORF">P170DRAFT_482175</name>
</gene>
<evidence type="ECO:0000256" key="1">
    <source>
        <dbReference type="ARBA" id="ARBA00020786"/>
    </source>
</evidence>
<feature type="domain" description="EF-hand" evidence="4">
    <location>
        <begin position="44"/>
        <end position="79"/>
    </location>
</feature>
<feature type="domain" description="EF-hand" evidence="4">
    <location>
        <begin position="8"/>
        <end position="43"/>
    </location>
</feature>
<dbReference type="AlphaFoldDB" id="A0A2I2GM61"/>
<dbReference type="FunFam" id="1.10.238.10:FF:000001">
    <property type="entry name" value="Calmodulin 1"/>
    <property type="match status" value="1"/>
</dbReference>
<reference evidence="5 6" key="1">
    <citation type="submission" date="2016-12" db="EMBL/GenBank/DDBJ databases">
        <title>The genomes of Aspergillus section Nigri reveals drivers in fungal speciation.</title>
        <authorList>
            <consortium name="DOE Joint Genome Institute"/>
            <person name="Vesth T.C."/>
            <person name="Nybo J."/>
            <person name="Theobald S."/>
            <person name="Brandl J."/>
            <person name="Frisvad J.C."/>
            <person name="Nielsen K.F."/>
            <person name="Lyhne E.K."/>
            <person name="Kogle M.E."/>
            <person name="Kuo A."/>
            <person name="Riley R."/>
            <person name="Clum A."/>
            <person name="Nolan M."/>
            <person name="Lipzen A."/>
            <person name="Salamov A."/>
            <person name="Henrissat B."/>
            <person name="Wiebenga A."/>
            <person name="De Vries R.P."/>
            <person name="Grigoriev I.V."/>
            <person name="Mortensen U.H."/>
            <person name="Andersen M.R."/>
            <person name="Baker S.E."/>
        </authorList>
    </citation>
    <scope>NUCLEOTIDE SEQUENCE [LARGE SCALE GENOMIC DNA]</scope>
    <source>
        <strain evidence="5 6">IBT 23096</strain>
    </source>
</reference>
<protein>
    <recommendedName>
        <fullName evidence="1">Calmodulin</fullName>
    </recommendedName>
</protein>
<evidence type="ECO:0000256" key="2">
    <source>
        <dbReference type="ARBA" id="ARBA00022737"/>
    </source>
</evidence>
<sequence>MIEAINEEQICEFKRAFSLFDNDGDGQITRNELGVAMRTLGLNPSESELQDMIDEVDVDKSGTIDFPEFLTMMARRTKEQDLEEDISEAFKVFDRDDDGFISPEELRQVMISIGEKLTDGEIAEIIREVDRDGDGCIGYDEFLQLMMQK</sequence>
<evidence type="ECO:0000256" key="3">
    <source>
        <dbReference type="ARBA" id="ARBA00022837"/>
    </source>
</evidence>
<dbReference type="PROSITE" id="PS50222">
    <property type="entry name" value="EF_HAND_2"/>
    <property type="match status" value="4"/>
</dbReference>
<dbReference type="InterPro" id="IPR011992">
    <property type="entry name" value="EF-hand-dom_pair"/>
</dbReference>
<accession>A0A2I2GM61</accession>
<keyword evidence="3" id="KW-0106">Calcium</keyword>
<dbReference type="Pfam" id="PF13499">
    <property type="entry name" value="EF-hand_7"/>
    <property type="match status" value="2"/>
</dbReference>
<feature type="domain" description="EF-hand" evidence="4">
    <location>
        <begin position="81"/>
        <end position="116"/>
    </location>
</feature>
<dbReference type="SMART" id="SM00054">
    <property type="entry name" value="EFh"/>
    <property type="match status" value="4"/>
</dbReference>
<feature type="domain" description="EF-hand" evidence="4">
    <location>
        <begin position="117"/>
        <end position="149"/>
    </location>
</feature>
<dbReference type="SUPFAM" id="SSF47473">
    <property type="entry name" value="EF-hand"/>
    <property type="match status" value="1"/>
</dbReference>
<dbReference type="VEuPathDB" id="FungiDB:P170DRAFT_482175"/>
<dbReference type="GO" id="GO:0005509">
    <property type="term" value="F:calcium ion binding"/>
    <property type="evidence" value="ECO:0007669"/>
    <property type="project" value="InterPro"/>
</dbReference>
<evidence type="ECO:0000313" key="6">
    <source>
        <dbReference type="Proteomes" id="UP000234275"/>
    </source>
</evidence>
<keyword evidence="6" id="KW-1185">Reference proteome</keyword>
<dbReference type="InterPro" id="IPR050230">
    <property type="entry name" value="CALM/Myosin/TropC-like"/>
</dbReference>
<dbReference type="PANTHER" id="PTHR23048:SF0">
    <property type="entry name" value="CALMODULIN LIKE 3"/>
    <property type="match status" value="1"/>
</dbReference>
<dbReference type="Gene3D" id="1.10.238.10">
    <property type="entry name" value="EF-hand"/>
    <property type="match status" value="2"/>
</dbReference>
<name>A0A2I2GM61_9EURO</name>